<dbReference type="RefSeq" id="WP_150998246.1">
    <property type="nucleotide sequence ID" value="NZ_CABVPM010000039.1"/>
</dbReference>
<accession>A0A6L3N6Y8</accession>
<name>A0A6L3N6Y8_9BURK</name>
<evidence type="ECO:0000256" key="1">
    <source>
        <dbReference type="SAM" id="MobiDB-lite"/>
    </source>
</evidence>
<evidence type="ECO:0000313" key="3">
    <source>
        <dbReference type="Proteomes" id="UP000473470"/>
    </source>
</evidence>
<sequence>MTAPEKSSPAPASTANAASPQDWRYPFPDKERKEITDPQAIYSALGLMDDGFFPLGVNGFPHGGVHFGRGTSARFDQAGGVRAIANGMIVAYKLDDAYKQLKFTQDSRWSMYSTGFVLVRHEMTMPPAPGSTGAQPPDETLTFFSLYMHLADWQSYEVEGALARPGWWPVPVYRIGNKEQQEDGGQAPGAFVCSEPKAAPKKGQFTGGQHVGFLPEGSEVTVGEKRGEWGHIKAITSGGMIAARSGAAFGLDERSAPWLQPDGDSREETAPRMAEGEWGWIYLPNQQATTAPGAVGTVVVPTQPIPVRAGTLLGQMGEYHDYERSTPLPPVPARQLLHLEVFAGDDLNGFIGKSRARAAQLGASGRTILVVDAGTKLVERAPPPDTKLGNGPPITVAKETASSPKTGPWIQIQTFHVQHGIASKVDSPVWIERRNADRLASPVGLAAWWRFPLQLSQVAKPENGSLVTFPRAQLDAIEGDSKAIDDRGVKWWHLRVGTRDGGEAWGWICEKEHPGTRWENPWAWPGFEIVDATGINIADAFRRNLIVTGSAHWKEQKEFEPSAEAVSNSALLKRLEQTVSRLPAPDGRKDEQARNEGQVVTARKLQQAMSRRWLASELSHVILRYESEWSGDMSRWEALTPLMRNAAENWRCELQRIHELQWWKAVEGKIERLPGGAIVNHIHPVALIGNFALSCFPLDKALEMALLITGSFEGENSTKLRYDAVANNFDGMGMSFGIVQWNFGMGTLGPVLLDMVAADEEAFKSCFDTTSDYESLVAALHSSKEVQKEWAIGRQQANQSGWDASFKKIGGVDKFNKIQLKHAATYNKYVMVCIRWLRGVSHELMERIEVQTYVALYDLCVQQQTLNSAHAEIKSRVAAEKPKTQKQLMIIVVEERSKKANPLYREDCLSRRRGILEQQDFTVPRQPKPVTRSNVNFSALKEIANEFVCQL</sequence>
<evidence type="ECO:0000313" key="2">
    <source>
        <dbReference type="EMBL" id="KAB0641027.1"/>
    </source>
</evidence>
<protein>
    <submittedName>
        <fullName evidence="2">Lytic transglycosylase domain-containing protein</fullName>
    </submittedName>
</protein>
<proteinExistence type="predicted"/>
<feature type="region of interest" description="Disordered" evidence="1">
    <location>
        <begin position="1"/>
        <end position="30"/>
    </location>
</feature>
<comment type="caution">
    <text evidence="2">The sequence shown here is derived from an EMBL/GenBank/DDBJ whole genome shotgun (WGS) entry which is preliminary data.</text>
</comment>
<dbReference type="AlphaFoldDB" id="A0A6L3N6Y8"/>
<reference evidence="2 3" key="1">
    <citation type="submission" date="2019-09" db="EMBL/GenBank/DDBJ databases">
        <title>Draft genome sequences of 48 bacterial type strains from the CCUG.</title>
        <authorList>
            <person name="Tunovic T."/>
            <person name="Pineiro-Iglesias B."/>
            <person name="Unosson C."/>
            <person name="Inganas E."/>
            <person name="Ohlen M."/>
            <person name="Cardew S."/>
            <person name="Jensie-Markopoulos S."/>
            <person name="Salva-Serra F."/>
            <person name="Jaen-Luchoro D."/>
            <person name="Karlsson R."/>
            <person name="Svensson-Stadler L."/>
            <person name="Chun J."/>
            <person name="Moore E."/>
        </authorList>
    </citation>
    <scope>NUCLEOTIDE SEQUENCE [LARGE SCALE GENOMIC DNA]</scope>
    <source>
        <strain evidence="2 3">CCUG 65686</strain>
    </source>
</reference>
<gene>
    <name evidence="2" type="ORF">F7R25_03350</name>
</gene>
<organism evidence="2 3">
    <name type="scientific">Burkholderia stagnalis</name>
    <dbReference type="NCBI Taxonomy" id="1503054"/>
    <lineage>
        <taxon>Bacteria</taxon>
        <taxon>Pseudomonadati</taxon>
        <taxon>Pseudomonadota</taxon>
        <taxon>Betaproteobacteria</taxon>
        <taxon>Burkholderiales</taxon>
        <taxon>Burkholderiaceae</taxon>
        <taxon>Burkholderia</taxon>
        <taxon>Burkholderia cepacia complex</taxon>
    </lineage>
</organism>
<dbReference type="Proteomes" id="UP000473470">
    <property type="component" value="Unassembled WGS sequence"/>
</dbReference>
<dbReference type="EMBL" id="VZOK01000003">
    <property type="protein sequence ID" value="KAB0641027.1"/>
    <property type="molecule type" value="Genomic_DNA"/>
</dbReference>
<feature type="compositionally biased region" description="Low complexity" evidence="1">
    <location>
        <begin position="7"/>
        <end position="20"/>
    </location>
</feature>